<sequence>AEPTAEPRGDMDLFTCIHTSDPTKVKVVERERVEDEPLLLQTTVGRTVPLLLVVPDRADSDMKTSIDKLFDEGRFRGCWRRDQRSTSY</sequence>
<feature type="non-terminal residue" evidence="1">
    <location>
        <position position="1"/>
    </location>
</feature>
<dbReference type="AlphaFoldDB" id="A0A699RAB8"/>
<organism evidence="1">
    <name type="scientific">Tanacetum cinerariifolium</name>
    <name type="common">Dalmatian daisy</name>
    <name type="synonym">Chrysanthemum cinerariifolium</name>
    <dbReference type="NCBI Taxonomy" id="118510"/>
    <lineage>
        <taxon>Eukaryota</taxon>
        <taxon>Viridiplantae</taxon>
        <taxon>Streptophyta</taxon>
        <taxon>Embryophyta</taxon>
        <taxon>Tracheophyta</taxon>
        <taxon>Spermatophyta</taxon>
        <taxon>Magnoliopsida</taxon>
        <taxon>eudicotyledons</taxon>
        <taxon>Gunneridae</taxon>
        <taxon>Pentapetalae</taxon>
        <taxon>asterids</taxon>
        <taxon>campanulids</taxon>
        <taxon>Asterales</taxon>
        <taxon>Asteraceae</taxon>
        <taxon>Asteroideae</taxon>
        <taxon>Anthemideae</taxon>
        <taxon>Anthemidinae</taxon>
        <taxon>Tanacetum</taxon>
    </lineage>
</organism>
<protein>
    <submittedName>
        <fullName evidence="1">Uncharacterized protein</fullName>
    </submittedName>
</protein>
<gene>
    <name evidence="1" type="ORF">Tci_854268</name>
</gene>
<proteinExistence type="predicted"/>
<reference evidence="1" key="1">
    <citation type="journal article" date="2019" name="Sci. Rep.">
        <title>Draft genome of Tanacetum cinerariifolium, the natural source of mosquito coil.</title>
        <authorList>
            <person name="Yamashiro T."/>
            <person name="Shiraishi A."/>
            <person name="Satake H."/>
            <person name="Nakayama K."/>
        </authorList>
    </citation>
    <scope>NUCLEOTIDE SEQUENCE</scope>
</reference>
<comment type="caution">
    <text evidence="1">The sequence shown here is derived from an EMBL/GenBank/DDBJ whole genome shotgun (WGS) entry which is preliminary data.</text>
</comment>
<name>A0A699RAB8_TANCI</name>
<accession>A0A699RAB8</accession>
<dbReference type="EMBL" id="BKCJ011083726">
    <property type="protein sequence ID" value="GFC82298.1"/>
    <property type="molecule type" value="Genomic_DNA"/>
</dbReference>
<evidence type="ECO:0000313" key="1">
    <source>
        <dbReference type="EMBL" id="GFC82298.1"/>
    </source>
</evidence>